<name>A0A0H5R684_9EUKA</name>
<proteinExistence type="predicted"/>
<accession>A0A0H5R684</accession>
<evidence type="ECO:0000313" key="1">
    <source>
        <dbReference type="EMBL" id="CRZ03749.1"/>
    </source>
</evidence>
<sequence>MHLRRSLIELNYLSVDLIWRIPSFKIQHITKYFQAASGVDHLPIPEVENLILSDNVYSSDLSCPTYFDDIFWTCSPKSLTVRQCNRRFRKFQTVIGDYLSNVLGKSIS</sequence>
<organism evidence="1">
    <name type="scientific">Spongospora subterranea</name>
    <dbReference type="NCBI Taxonomy" id="70186"/>
    <lineage>
        <taxon>Eukaryota</taxon>
        <taxon>Sar</taxon>
        <taxon>Rhizaria</taxon>
        <taxon>Endomyxa</taxon>
        <taxon>Phytomyxea</taxon>
        <taxon>Plasmodiophorida</taxon>
        <taxon>Plasmodiophoridae</taxon>
        <taxon>Spongospora</taxon>
    </lineage>
</organism>
<dbReference type="AlphaFoldDB" id="A0A0H5R684"/>
<dbReference type="EMBL" id="HACM01003307">
    <property type="protein sequence ID" value="CRZ03749.1"/>
    <property type="molecule type" value="Transcribed_RNA"/>
</dbReference>
<reference evidence="1" key="1">
    <citation type="submission" date="2015-04" db="EMBL/GenBank/DDBJ databases">
        <title>The genome sequence of the plant pathogenic Rhizarian Plasmodiophora brassicae reveals insights in its biotrophic life cycle and the origin of chitin synthesis.</title>
        <authorList>
            <person name="Schwelm A."/>
            <person name="Fogelqvist J."/>
            <person name="Knaust A."/>
            <person name="Julke S."/>
            <person name="Lilja T."/>
            <person name="Dhandapani V."/>
            <person name="Bonilla-Rosso G."/>
            <person name="Karlsson M."/>
            <person name="Shevchenko A."/>
            <person name="Choi S.R."/>
            <person name="Kim H.G."/>
            <person name="Park J.Y."/>
            <person name="Lim Y.P."/>
            <person name="Ludwig-Muller J."/>
            <person name="Dixelius C."/>
        </authorList>
    </citation>
    <scope>NUCLEOTIDE SEQUENCE</scope>
    <source>
        <tissue evidence="1">Potato root galls</tissue>
    </source>
</reference>
<protein>
    <submittedName>
        <fullName evidence="1">Uncharacterized protein</fullName>
    </submittedName>
</protein>